<dbReference type="SMART" id="SM00248">
    <property type="entry name" value="ANK"/>
    <property type="match status" value="2"/>
</dbReference>
<comment type="similarity">
    <text evidence="3">Belongs to the SOWAH family.</text>
</comment>
<organism evidence="7 8">
    <name type="scientific">Ictalurus punctatus</name>
    <name type="common">Channel catfish</name>
    <name type="synonym">Silurus punctatus</name>
    <dbReference type="NCBI Taxonomy" id="7998"/>
    <lineage>
        <taxon>Eukaryota</taxon>
        <taxon>Metazoa</taxon>
        <taxon>Chordata</taxon>
        <taxon>Craniata</taxon>
        <taxon>Vertebrata</taxon>
        <taxon>Euteleostomi</taxon>
        <taxon>Actinopterygii</taxon>
        <taxon>Neopterygii</taxon>
        <taxon>Teleostei</taxon>
        <taxon>Ostariophysi</taxon>
        <taxon>Siluriformes</taxon>
        <taxon>Ictaluridae</taxon>
        <taxon>Ictalurus</taxon>
    </lineage>
</organism>
<dbReference type="OMA" id="PPKPCML"/>
<feature type="compositionally biased region" description="Acidic residues" evidence="5">
    <location>
        <begin position="83"/>
        <end position="93"/>
    </location>
</feature>
<name>A0A2D0SYL9_ICTPU</name>
<evidence type="ECO:0000256" key="5">
    <source>
        <dbReference type="SAM" id="MobiDB-lite"/>
    </source>
</evidence>
<sequence>MEITQESILSVLVEEGGKIQNSELVSKFKAPLNCSDPTEKKQNRDLFKMIINNVAVVKVTEEVKYVVLRKKYQHLLKNRSDDGTEEKEEGEGGEPEKVELNPAAELREVCENEAAPEENESEQKPPSDSGADPSHSSPAPSFIELALQRQKSTDFKVKKSLHFVTPLKSGTHDSQKHGPARSTNSETSEHKRFALPLRTPPVAVAPVAREDLSTMKIPSNDTNPVQVHLAPVSSTPGPPCSPRYKRRSSVDSVGISSSPQTRRHCKSAKPADEPKYSDTALLEISEHEWMVKSASGQWGYLYGLLLKDAQLAEKKDFISGFTALHWAAKCGNGDMLCKIIDLSRKNGNGVDINTKSYAGYTPLHVAAIHGQEYVIGILVNEYAANCNVRDNSGKKAHHYLDTGASRSIRELLGGLKVVRAEPQKNTEDTDTHKHAHTISRLFQPQTIGYKKKPKSRSSVLSTPEDVKDEKGEHSNPMHRVLSDVFS</sequence>
<dbReference type="STRING" id="7998.ENSIPUP00000017313"/>
<reference evidence="7" key="1">
    <citation type="journal article" date="2016" name="Nat. Commun.">
        <title>The channel catfish genome sequence provides insights into the evolution of scale formation in teleosts.</title>
        <authorList>
            <person name="Liu Z."/>
            <person name="Liu S."/>
            <person name="Yao J."/>
            <person name="Bao L."/>
            <person name="Zhang J."/>
            <person name="Li Y."/>
            <person name="Jiang C."/>
            <person name="Sun L."/>
            <person name="Wang R."/>
            <person name="Zhang Y."/>
            <person name="Zhou T."/>
            <person name="Zeng Q."/>
            <person name="Fu Q."/>
            <person name="Gao S."/>
            <person name="Li N."/>
            <person name="Koren S."/>
            <person name="Jiang Y."/>
            <person name="Zimin A."/>
            <person name="Xu P."/>
            <person name="Phillippy A.M."/>
            <person name="Geng X."/>
            <person name="Song L."/>
            <person name="Sun F."/>
            <person name="Li C."/>
            <person name="Wang X."/>
            <person name="Chen A."/>
            <person name="Jin Y."/>
            <person name="Yuan Z."/>
            <person name="Yang Y."/>
            <person name="Tan S."/>
            <person name="Peatman E."/>
            <person name="Lu J."/>
            <person name="Qin Z."/>
            <person name="Dunham R."/>
            <person name="Li Z."/>
            <person name="Sonstegard T."/>
            <person name="Feng J."/>
            <person name="Danzmann R.G."/>
            <person name="Schroeder S."/>
            <person name="Scheffler B."/>
            <person name="Duke M.V."/>
            <person name="Ballard L."/>
            <person name="Kucuktas H."/>
            <person name="Kaltenboeck L."/>
            <person name="Liu H."/>
            <person name="Armbruster J."/>
            <person name="Xie Y."/>
            <person name="Kirby M.L."/>
            <person name="Tian Y."/>
            <person name="Flanagan M.E."/>
            <person name="Mu W."/>
            <person name="Waldbieser G.C."/>
        </authorList>
    </citation>
    <scope>NUCLEOTIDE SEQUENCE [LARGE SCALE GENOMIC DNA]</scope>
    <source>
        <strain evidence="7">SDA103</strain>
    </source>
</reference>
<feature type="region of interest" description="Disordered" evidence="5">
    <location>
        <begin position="79"/>
        <end position="139"/>
    </location>
</feature>
<dbReference type="Gene3D" id="1.25.40.20">
    <property type="entry name" value="Ankyrin repeat-containing domain"/>
    <property type="match status" value="1"/>
</dbReference>
<keyword evidence="1" id="KW-0677">Repeat</keyword>
<feature type="region of interest" description="Disordered" evidence="5">
    <location>
        <begin position="423"/>
        <end position="486"/>
    </location>
</feature>
<gene>
    <name evidence="8" type="primary">LOC108278667</name>
</gene>
<accession>A0A2D0SYL9</accession>
<feature type="domain" description="SOWAHA-C winged helix-turn-helix" evidence="6">
    <location>
        <begin position="2"/>
        <end position="86"/>
    </location>
</feature>
<proteinExistence type="inferred from homology"/>
<dbReference type="AlphaFoldDB" id="A0A2D0SYL9"/>
<evidence type="ECO:0000256" key="4">
    <source>
        <dbReference type="PROSITE-ProRule" id="PRU00023"/>
    </source>
</evidence>
<dbReference type="KEGG" id="ipu:108278667"/>
<dbReference type="PROSITE" id="PS50297">
    <property type="entry name" value="ANK_REP_REGION"/>
    <property type="match status" value="1"/>
</dbReference>
<feature type="repeat" description="ANK" evidence="4">
    <location>
        <begin position="358"/>
        <end position="391"/>
    </location>
</feature>
<dbReference type="PANTHER" id="PTHR14491">
    <property type="entry name" value="SOSONDOWAH, ISOFORM G"/>
    <property type="match status" value="1"/>
</dbReference>
<dbReference type="Proteomes" id="UP000221080">
    <property type="component" value="Chromosome 18"/>
</dbReference>
<dbReference type="InterPro" id="IPR058889">
    <property type="entry name" value="WHD_SOWAHA-C"/>
</dbReference>
<evidence type="ECO:0000313" key="8">
    <source>
        <dbReference type="RefSeq" id="XP_017347626.1"/>
    </source>
</evidence>
<dbReference type="OrthoDB" id="432281at2759"/>
<evidence type="ECO:0000256" key="2">
    <source>
        <dbReference type="ARBA" id="ARBA00023043"/>
    </source>
</evidence>
<reference evidence="8" key="2">
    <citation type="submission" date="2025-08" db="UniProtKB">
        <authorList>
            <consortium name="RefSeq"/>
        </authorList>
    </citation>
    <scope>IDENTIFICATION</scope>
    <source>
        <tissue evidence="8">Blood</tissue>
    </source>
</reference>
<dbReference type="PROSITE" id="PS50088">
    <property type="entry name" value="ANK_REPEAT"/>
    <property type="match status" value="1"/>
</dbReference>
<dbReference type="PANTHER" id="PTHR14491:SF2">
    <property type="entry name" value="ANKYRIN REPEAT DOMAIN-CONTAINING PROTEIN SOWAHA"/>
    <property type="match status" value="1"/>
</dbReference>
<evidence type="ECO:0000259" key="6">
    <source>
        <dbReference type="Pfam" id="PF25877"/>
    </source>
</evidence>
<dbReference type="InterPro" id="IPR036770">
    <property type="entry name" value="Ankyrin_rpt-contain_sf"/>
</dbReference>
<evidence type="ECO:0000256" key="3">
    <source>
        <dbReference type="ARBA" id="ARBA00038122"/>
    </source>
</evidence>
<protein>
    <submittedName>
        <fullName evidence="8">Ankyrin repeat domain-containing protein SOWAHA</fullName>
    </submittedName>
</protein>
<evidence type="ECO:0000256" key="1">
    <source>
        <dbReference type="ARBA" id="ARBA00022737"/>
    </source>
</evidence>
<dbReference type="GeneID" id="108278667"/>
<evidence type="ECO:0000313" key="7">
    <source>
        <dbReference type="Proteomes" id="UP000221080"/>
    </source>
</evidence>
<keyword evidence="7" id="KW-1185">Reference proteome</keyword>
<dbReference type="InterPro" id="IPR002110">
    <property type="entry name" value="Ankyrin_rpt"/>
</dbReference>
<feature type="compositionally biased region" description="Basic and acidic residues" evidence="5">
    <location>
        <begin position="464"/>
        <end position="475"/>
    </location>
</feature>
<dbReference type="SUPFAM" id="SSF48403">
    <property type="entry name" value="Ankyrin repeat"/>
    <property type="match status" value="1"/>
</dbReference>
<dbReference type="RefSeq" id="XP_017347626.1">
    <property type="nucleotide sequence ID" value="XM_017492137.3"/>
</dbReference>
<dbReference type="Pfam" id="PF12796">
    <property type="entry name" value="Ank_2"/>
    <property type="match status" value="1"/>
</dbReference>
<feature type="compositionally biased region" description="Basic and acidic residues" evidence="5">
    <location>
        <begin position="94"/>
        <end position="110"/>
    </location>
</feature>
<dbReference type="Pfam" id="PF25877">
    <property type="entry name" value="WHD_SOWAH"/>
    <property type="match status" value="1"/>
</dbReference>
<feature type="compositionally biased region" description="Basic and acidic residues" evidence="5">
    <location>
        <begin position="423"/>
        <end position="432"/>
    </location>
</feature>
<feature type="region of interest" description="Disordered" evidence="5">
    <location>
        <begin position="166"/>
        <end position="192"/>
    </location>
</feature>
<feature type="region of interest" description="Disordered" evidence="5">
    <location>
        <begin position="230"/>
        <end position="273"/>
    </location>
</feature>
<keyword evidence="2 4" id="KW-0040">ANK repeat</keyword>